<gene>
    <name evidence="1" type="ORF">GK091_10990</name>
</gene>
<comment type="caution">
    <text evidence="1">The sequence shown here is derived from an EMBL/GenBank/DDBJ whole genome shotgun (WGS) entry which is preliminary data.</text>
</comment>
<reference evidence="1 2" key="1">
    <citation type="submission" date="2020-02" db="EMBL/GenBank/DDBJ databases">
        <title>Draft genome sequence of two Spirosoma agri KCTC 52727 and Spirosoma terrae KCTC 52035.</title>
        <authorList>
            <person name="Rojas J."/>
            <person name="Ambika Manirajan B."/>
            <person name="Ratering S."/>
            <person name="Suarez C."/>
            <person name="Schnell S."/>
        </authorList>
    </citation>
    <scope>NUCLEOTIDE SEQUENCE [LARGE SCALE GENOMIC DNA]</scope>
    <source>
        <strain evidence="1 2">KCTC 52727</strain>
    </source>
</reference>
<dbReference type="EMBL" id="JAAGNZ010000001">
    <property type="protein sequence ID" value="NEU67410.1"/>
    <property type="molecule type" value="Genomic_DNA"/>
</dbReference>
<dbReference type="Proteomes" id="UP000477386">
    <property type="component" value="Unassembled WGS sequence"/>
</dbReference>
<protein>
    <submittedName>
        <fullName evidence="1">Uncharacterized protein</fullName>
    </submittedName>
</protein>
<evidence type="ECO:0000313" key="2">
    <source>
        <dbReference type="Proteomes" id="UP000477386"/>
    </source>
</evidence>
<name>A0A6M0IGJ7_9BACT</name>
<dbReference type="AlphaFoldDB" id="A0A6M0IGJ7"/>
<accession>A0A6M0IGJ7</accession>
<organism evidence="1 2">
    <name type="scientific">Spirosoma agri</name>
    <dbReference type="NCBI Taxonomy" id="1987381"/>
    <lineage>
        <taxon>Bacteria</taxon>
        <taxon>Pseudomonadati</taxon>
        <taxon>Bacteroidota</taxon>
        <taxon>Cytophagia</taxon>
        <taxon>Cytophagales</taxon>
        <taxon>Cytophagaceae</taxon>
        <taxon>Spirosoma</taxon>
    </lineage>
</organism>
<sequence length="49" mass="5474">MSHVNKSGSGRFEQGDLCWTTLITTLMIDLTNFHQVADIVKDIPTLLRG</sequence>
<evidence type="ECO:0000313" key="1">
    <source>
        <dbReference type="EMBL" id="NEU67410.1"/>
    </source>
</evidence>
<dbReference type="RefSeq" id="WP_164037341.1">
    <property type="nucleotide sequence ID" value="NZ_JAAGNZ010000001.1"/>
</dbReference>
<proteinExistence type="predicted"/>
<keyword evidence="2" id="KW-1185">Reference proteome</keyword>